<protein>
    <submittedName>
        <fullName evidence="1">Uncharacterized protein</fullName>
    </submittedName>
</protein>
<dbReference type="EMBL" id="KQ965050">
    <property type="protein sequence ID" value="KXN64949.1"/>
    <property type="molecule type" value="Genomic_DNA"/>
</dbReference>
<gene>
    <name evidence="1" type="ORF">CONCODRAFT_80888</name>
</gene>
<sequence>MDNLNLILSESDYPNLAKSLQLPKSLKELIYIKVALGITDLYQKMGINILRLLEHGYWEERLYLKAQILPNLKLLKFWDPNPDAGRMREFIALNPNVDYINVASIGEIDNLYHIVTN</sequence>
<evidence type="ECO:0000313" key="1">
    <source>
        <dbReference type="EMBL" id="KXN64949.1"/>
    </source>
</evidence>
<name>A0A137NQB8_CONC2</name>
<dbReference type="AlphaFoldDB" id="A0A137NQB8"/>
<organism evidence="1 2">
    <name type="scientific">Conidiobolus coronatus (strain ATCC 28846 / CBS 209.66 / NRRL 28638)</name>
    <name type="common">Delacroixia coronata</name>
    <dbReference type="NCBI Taxonomy" id="796925"/>
    <lineage>
        <taxon>Eukaryota</taxon>
        <taxon>Fungi</taxon>
        <taxon>Fungi incertae sedis</taxon>
        <taxon>Zoopagomycota</taxon>
        <taxon>Entomophthoromycotina</taxon>
        <taxon>Entomophthoromycetes</taxon>
        <taxon>Entomophthorales</taxon>
        <taxon>Ancylistaceae</taxon>
        <taxon>Conidiobolus</taxon>
    </lineage>
</organism>
<accession>A0A137NQB8</accession>
<reference evidence="1 2" key="1">
    <citation type="journal article" date="2015" name="Genome Biol. Evol.">
        <title>Phylogenomic analyses indicate that early fungi evolved digesting cell walls of algal ancestors of land plants.</title>
        <authorList>
            <person name="Chang Y."/>
            <person name="Wang S."/>
            <person name="Sekimoto S."/>
            <person name="Aerts A.L."/>
            <person name="Choi C."/>
            <person name="Clum A."/>
            <person name="LaButti K.M."/>
            <person name="Lindquist E.A."/>
            <person name="Yee Ngan C."/>
            <person name="Ohm R.A."/>
            <person name="Salamov A.A."/>
            <person name="Grigoriev I.V."/>
            <person name="Spatafora J.W."/>
            <person name="Berbee M.L."/>
        </authorList>
    </citation>
    <scope>NUCLEOTIDE SEQUENCE [LARGE SCALE GENOMIC DNA]</scope>
    <source>
        <strain evidence="1 2">NRRL 28638</strain>
    </source>
</reference>
<proteinExistence type="predicted"/>
<evidence type="ECO:0000313" key="2">
    <source>
        <dbReference type="Proteomes" id="UP000070444"/>
    </source>
</evidence>
<keyword evidence="2" id="KW-1185">Reference proteome</keyword>
<dbReference type="Proteomes" id="UP000070444">
    <property type="component" value="Unassembled WGS sequence"/>
</dbReference>